<keyword evidence="3" id="KW-0229">DNA integration</keyword>
<dbReference type="InterPro" id="IPR050090">
    <property type="entry name" value="Tyrosine_recombinase_XerCD"/>
</dbReference>
<gene>
    <name evidence="10" type="ORF">L323_14875</name>
</gene>
<dbReference type="Proteomes" id="UP000016860">
    <property type="component" value="Unassembled WGS sequence"/>
</dbReference>
<dbReference type="SUPFAM" id="SSF56349">
    <property type="entry name" value="DNA breaking-rejoining enzymes"/>
    <property type="match status" value="1"/>
</dbReference>
<dbReference type="Pfam" id="PF00589">
    <property type="entry name" value="Phage_integrase"/>
    <property type="match status" value="1"/>
</dbReference>
<evidence type="ECO:0000259" key="8">
    <source>
        <dbReference type="PROSITE" id="PS51898"/>
    </source>
</evidence>
<dbReference type="InterPro" id="IPR004107">
    <property type="entry name" value="Integrase_SAM-like_N"/>
</dbReference>
<dbReference type="InterPro" id="IPR010998">
    <property type="entry name" value="Integrase_recombinase_N"/>
</dbReference>
<accession>U4R0D5</accession>
<comment type="function">
    <text evidence="1">Site-specific tyrosine recombinase, which acts by catalyzing the cutting and rejoining of the recombining DNA molecules.</text>
</comment>
<keyword evidence="4 6" id="KW-0238">DNA-binding</keyword>
<evidence type="ECO:0000313" key="11">
    <source>
        <dbReference type="Proteomes" id="UP000016860"/>
    </source>
</evidence>
<evidence type="ECO:0000259" key="9">
    <source>
        <dbReference type="PROSITE" id="PS51900"/>
    </source>
</evidence>
<evidence type="ECO:0000256" key="7">
    <source>
        <dbReference type="SAM" id="MobiDB-lite"/>
    </source>
</evidence>
<dbReference type="OrthoDB" id="9785687at2"/>
<protein>
    <recommendedName>
        <fullName evidence="12">Integrase</fullName>
    </recommendedName>
</protein>
<evidence type="ECO:0000256" key="3">
    <source>
        <dbReference type="ARBA" id="ARBA00022908"/>
    </source>
</evidence>
<dbReference type="CDD" id="cd01189">
    <property type="entry name" value="INT_ICEBs1_C_like"/>
    <property type="match status" value="1"/>
</dbReference>
<evidence type="ECO:0000256" key="1">
    <source>
        <dbReference type="ARBA" id="ARBA00003283"/>
    </source>
</evidence>
<dbReference type="GO" id="GO:0003677">
    <property type="term" value="F:DNA binding"/>
    <property type="evidence" value="ECO:0007669"/>
    <property type="project" value="UniProtKB-UniRule"/>
</dbReference>
<dbReference type="GO" id="GO:0006310">
    <property type="term" value="P:DNA recombination"/>
    <property type="evidence" value="ECO:0007669"/>
    <property type="project" value="UniProtKB-KW"/>
</dbReference>
<dbReference type="Gene3D" id="1.10.150.130">
    <property type="match status" value="1"/>
</dbReference>
<feature type="region of interest" description="Disordered" evidence="7">
    <location>
        <begin position="1"/>
        <end position="38"/>
    </location>
</feature>
<feature type="domain" description="Tyr recombinase" evidence="8">
    <location>
        <begin position="166"/>
        <end position="352"/>
    </location>
</feature>
<organism evidence="10 11">
    <name type="scientific">Ruminiclostridium papyrosolvens C7</name>
    <dbReference type="NCBI Taxonomy" id="1330534"/>
    <lineage>
        <taxon>Bacteria</taxon>
        <taxon>Bacillati</taxon>
        <taxon>Bacillota</taxon>
        <taxon>Clostridia</taxon>
        <taxon>Eubacteriales</taxon>
        <taxon>Oscillospiraceae</taxon>
        <taxon>Ruminiclostridium</taxon>
    </lineage>
</organism>
<dbReference type="EMBL" id="ATAY01000072">
    <property type="protein sequence ID" value="EPR10121.1"/>
    <property type="molecule type" value="Genomic_DNA"/>
</dbReference>
<sequence length="369" mass="42088">MKQKKAKPKKNDIVRGSIELPKDPLTGKRRKKEFKGTPSEVKAKIAEWRLKIDRGEIDGQGNMALSAYLDLWLKVYCKKLAITTIQGYERYVKKHIKPTLGKIKLGELLPMQITNLYNEMADKKYSAKTILQTHSILRKSLQDALKNGFIYKNPCALVERPSIKQYKPNVYSSFDFLRLLEVSRNTEHELPIMFAGLCGLRRSEVCGLFWEDLDFENKILSVKRAAVPVKGTDKWEVTVKSTKTYSSERSLTYPDAMDNILKSKRGIGLIFHEADGTPMNGANYSHRFKNFLSRNNLKPIRFHDLRHFNAIIMLENGVSDKVAADRLGHANPNVTKSIYQHTTKKLDTDAANKIDKIINPVVFTSSDAK</sequence>
<dbReference type="InterPro" id="IPR044068">
    <property type="entry name" value="CB"/>
</dbReference>
<dbReference type="Gene3D" id="1.10.443.10">
    <property type="entry name" value="Intergrase catalytic core"/>
    <property type="match status" value="1"/>
</dbReference>
<evidence type="ECO:0000313" key="10">
    <source>
        <dbReference type="EMBL" id="EPR10121.1"/>
    </source>
</evidence>
<dbReference type="PANTHER" id="PTHR30349">
    <property type="entry name" value="PHAGE INTEGRASE-RELATED"/>
    <property type="match status" value="1"/>
</dbReference>
<reference evidence="10 11" key="1">
    <citation type="journal article" date="2013" name="Genome Announc.">
        <title>Draft Genome Sequence of the Cellulolytic Bacterium Clostridium papyrosolvens C7 (ATCC 700395).</title>
        <authorList>
            <person name="Zepeda V."/>
            <person name="Dassa B."/>
            <person name="Borovok I."/>
            <person name="Lamed R."/>
            <person name="Bayer E.A."/>
            <person name="Cate J.H."/>
        </authorList>
    </citation>
    <scope>NUCLEOTIDE SEQUENCE [LARGE SCALE GENOMIC DNA]</scope>
    <source>
        <strain evidence="10 11">C7</strain>
    </source>
</reference>
<proteinExistence type="inferred from homology"/>
<dbReference type="PANTHER" id="PTHR30349:SF64">
    <property type="entry name" value="PROPHAGE INTEGRASE INTD-RELATED"/>
    <property type="match status" value="1"/>
</dbReference>
<dbReference type="PATRIC" id="fig|1330534.3.peg.2948"/>
<dbReference type="GO" id="GO:0015074">
    <property type="term" value="P:DNA integration"/>
    <property type="evidence" value="ECO:0007669"/>
    <property type="project" value="UniProtKB-KW"/>
</dbReference>
<evidence type="ECO:0000256" key="2">
    <source>
        <dbReference type="ARBA" id="ARBA00008857"/>
    </source>
</evidence>
<dbReference type="STRING" id="1330534.L323_14875"/>
<evidence type="ECO:0000256" key="4">
    <source>
        <dbReference type="ARBA" id="ARBA00023125"/>
    </source>
</evidence>
<dbReference type="InterPro" id="IPR013762">
    <property type="entry name" value="Integrase-like_cat_sf"/>
</dbReference>
<name>U4R0D5_9FIRM</name>
<feature type="domain" description="Core-binding (CB)" evidence="9">
    <location>
        <begin position="63"/>
        <end position="145"/>
    </location>
</feature>
<dbReference type="PROSITE" id="PS51900">
    <property type="entry name" value="CB"/>
    <property type="match status" value="1"/>
</dbReference>
<dbReference type="InterPro" id="IPR011010">
    <property type="entry name" value="DNA_brk_join_enz"/>
</dbReference>
<evidence type="ECO:0000256" key="5">
    <source>
        <dbReference type="ARBA" id="ARBA00023172"/>
    </source>
</evidence>
<evidence type="ECO:0000256" key="6">
    <source>
        <dbReference type="PROSITE-ProRule" id="PRU01248"/>
    </source>
</evidence>
<comment type="similarity">
    <text evidence="2">Belongs to the 'phage' integrase family.</text>
</comment>
<comment type="caution">
    <text evidence="10">The sequence shown here is derived from an EMBL/GenBank/DDBJ whole genome shotgun (WGS) entry which is preliminary data.</text>
</comment>
<dbReference type="AlphaFoldDB" id="U4R0D5"/>
<keyword evidence="5" id="KW-0233">DNA recombination</keyword>
<dbReference type="PROSITE" id="PS51898">
    <property type="entry name" value="TYR_RECOMBINASE"/>
    <property type="match status" value="1"/>
</dbReference>
<evidence type="ECO:0008006" key="12">
    <source>
        <dbReference type="Google" id="ProtNLM"/>
    </source>
</evidence>
<dbReference type="InterPro" id="IPR002104">
    <property type="entry name" value="Integrase_catalytic"/>
</dbReference>
<dbReference type="Pfam" id="PF14659">
    <property type="entry name" value="Phage_int_SAM_3"/>
    <property type="match status" value="1"/>
</dbReference>
<dbReference type="RefSeq" id="WP_020816415.1">
    <property type="nucleotide sequence ID" value="NZ_ATAY01000072.1"/>
</dbReference>